<feature type="compositionally biased region" description="Basic and acidic residues" evidence="1">
    <location>
        <begin position="552"/>
        <end position="561"/>
    </location>
</feature>
<evidence type="ECO:0000313" key="4">
    <source>
        <dbReference type="Proteomes" id="UP000812966"/>
    </source>
</evidence>
<evidence type="ECO:0000313" key="3">
    <source>
        <dbReference type="EMBL" id="KAG7571392.1"/>
    </source>
</evidence>
<dbReference type="Pfam" id="PF06221">
    <property type="entry name" value="zf-C2HC5"/>
    <property type="match status" value="1"/>
</dbReference>
<dbReference type="Proteomes" id="UP000812966">
    <property type="component" value="Unassembled WGS sequence"/>
</dbReference>
<dbReference type="GO" id="GO:0072344">
    <property type="term" value="P:rescue of stalled ribosome"/>
    <property type="evidence" value="ECO:0007669"/>
    <property type="project" value="InterPro"/>
</dbReference>
<dbReference type="EMBL" id="JABELV010000008">
    <property type="protein sequence ID" value="KAG7571392.1"/>
    <property type="molecule type" value="Genomic_DNA"/>
</dbReference>
<sequence>MSSNWLAEQISNTLGLSTDDAKEQIVPYVESLSTRVQVERHLQELCGSAPFIATYLDRKFPLRMPPPAAPSMPTSTARTSGPTPSQAFPANVATKIKTKKSSSAATHSTGSTSKLAKNGQSGSSTPKPEDLAMAFGGMPGQVYIKNREDDLGWGGSGGKKKGSRAGTGANTPTITVEEEDGTVMDRSRSLAGSARGSSAGGNAGVGLSNPVSRSQSPDGKGKREKLAPVEPERPKSREMKKIERMIEGVKKMANGQAVEAGKMDGQEGCFCMARTHPLSPYTPACSQCGLILCNLHLPYHPCPHCKSTLLGPSGTMRVITKLNDELGVVLRREDEAKRRAIEEERLAYLAATGGGAFPTLNMSAGGIAKDVPPKVESGGRKVMTIGGSSAGVPTAAQKLKGGRGPGRGAPAKATVVITRTASPRPVSSQKLDQTGVQDDLDDDSTGRGKGKIHRTARPVENDTEAGARRYRDLQDRKRFNEMWRQQEERRFGDRVAVLQGWDAQYEPITKEERDEMEAKRRGKDAEPVYEKPIIPGAEIKAKPKPKNKSKGKGKENDVGDV</sequence>
<protein>
    <recommendedName>
        <fullName evidence="2">TRIP4/RQT4 C2HC5-type zinc finger domain-containing protein</fullName>
    </recommendedName>
</protein>
<feature type="domain" description="TRIP4/RQT4 C2HC5-type zinc finger" evidence="2">
    <location>
        <begin position="267"/>
        <end position="318"/>
    </location>
</feature>
<feature type="compositionally biased region" description="Basic and acidic residues" evidence="1">
    <location>
        <begin position="508"/>
        <end position="529"/>
    </location>
</feature>
<feature type="region of interest" description="Disordered" evidence="1">
    <location>
        <begin position="506"/>
        <end position="561"/>
    </location>
</feature>
<dbReference type="GO" id="GO:0008270">
    <property type="term" value="F:zinc ion binding"/>
    <property type="evidence" value="ECO:0007669"/>
    <property type="project" value="InterPro"/>
</dbReference>
<feature type="compositionally biased region" description="Basic residues" evidence="1">
    <location>
        <begin position="542"/>
        <end position="551"/>
    </location>
</feature>
<dbReference type="GO" id="GO:0180022">
    <property type="term" value="C:RQC-trigger complex"/>
    <property type="evidence" value="ECO:0007669"/>
    <property type="project" value="InterPro"/>
</dbReference>
<dbReference type="GO" id="GO:0005634">
    <property type="term" value="C:nucleus"/>
    <property type="evidence" value="ECO:0007669"/>
    <property type="project" value="InterPro"/>
</dbReference>
<feature type="compositionally biased region" description="Low complexity" evidence="1">
    <location>
        <begin position="71"/>
        <end position="80"/>
    </location>
</feature>
<accession>A0A8K0NTJ9</accession>
<dbReference type="OrthoDB" id="338816at2759"/>
<feature type="compositionally biased region" description="Basic and acidic residues" evidence="1">
    <location>
        <begin position="219"/>
        <end position="238"/>
    </location>
</feature>
<comment type="caution">
    <text evidence="3">The sequence shown here is derived from an EMBL/GenBank/DDBJ whole genome shotgun (WGS) entry which is preliminary data.</text>
</comment>
<dbReference type="AlphaFoldDB" id="A0A8K0NTJ9"/>
<keyword evidence="4" id="KW-1185">Reference proteome</keyword>
<feature type="region of interest" description="Disordered" evidence="1">
    <location>
        <begin position="147"/>
        <end position="238"/>
    </location>
</feature>
<evidence type="ECO:0000259" key="2">
    <source>
        <dbReference type="Pfam" id="PF06221"/>
    </source>
</evidence>
<gene>
    <name evidence="3" type="ORF">FFLO_00744</name>
</gene>
<proteinExistence type="predicted"/>
<feature type="region of interest" description="Disordered" evidence="1">
    <location>
        <begin position="420"/>
        <end position="455"/>
    </location>
</feature>
<feature type="compositionally biased region" description="Low complexity" evidence="1">
    <location>
        <begin position="101"/>
        <end position="114"/>
    </location>
</feature>
<evidence type="ECO:0000256" key="1">
    <source>
        <dbReference type="SAM" id="MobiDB-lite"/>
    </source>
</evidence>
<feature type="compositionally biased region" description="Polar residues" evidence="1">
    <location>
        <begin position="420"/>
        <end position="430"/>
    </location>
</feature>
<name>A0A8K0NTJ9_9TREE</name>
<organism evidence="3 4">
    <name type="scientific">Filobasidium floriforme</name>
    <dbReference type="NCBI Taxonomy" id="5210"/>
    <lineage>
        <taxon>Eukaryota</taxon>
        <taxon>Fungi</taxon>
        <taxon>Dikarya</taxon>
        <taxon>Basidiomycota</taxon>
        <taxon>Agaricomycotina</taxon>
        <taxon>Tremellomycetes</taxon>
        <taxon>Filobasidiales</taxon>
        <taxon>Filobasidiaceae</taxon>
        <taxon>Filobasidium</taxon>
    </lineage>
</organism>
<feature type="region of interest" description="Disordered" evidence="1">
    <location>
        <begin position="64"/>
        <end position="135"/>
    </location>
</feature>
<dbReference type="InterPro" id="IPR009349">
    <property type="entry name" value="TRIP4/RQT4_C2HC5_Znf"/>
</dbReference>
<reference evidence="3" key="1">
    <citation type="submission" date="2020-04" db="EMBL/GenBank/DDBJ databases">
        <title>Analysis of mating type loci in Filobasidium floriforme.</title>
        <authorList>
            <person name="Nowrousian M."/>
        </authorList>
    </citation>
    <scope>NUCLEOTIDE SEQUENCE</scope>
    <source>
        <strain evidence="3">CBS 6242</strain>
    </source>
</reference>